<proteinExistence type="predicted"/>
<accession>A0A2W5FH56</accession>
<gene>
    <name evidence="1" type="ORF">DI586_10775</name>
</gene>
<dbReference type="SUPFAM" id="SSF56784">
    <property type="entry name" value="HAD-like"/>
    <property type="match status" value="1"/>
</dbReference>
<dbReference type="PANTHER" id="PTHR43611">
    <property type="entry name" value="ALPHA-D-GLUCOSE 1-PHOSPHATE PHOSPHATASE"/>
    <property type="match status" value="1"/>
</dbReference>
<sequence length="209" mass="23923">MKQNQDSSTPTIKAVVFDIGNVLIDWDPKNLYRQLIDSEEEIDAFLTDICHYTWNLEQDRGRLWADAVAEKIAEFPDHADLIRAYDERWADMVSGPIQGSVDILMQLKESGIPLYAITNFSREKWDIATEVFPFLNVFLGVTVSADVKLLKPDPVIYQHFLKTFNLDPSTLLFIDDRPENVQAAIDCGFQSVQFFTPEKLAEDLKDYGL</sequence>
<name>A0A2W5FH56_9BACT</name>
<dbReference type="PANTHER" id="PTHR43611:SF3">
    <property type="entry name" value="FLAVIN MONONUCLEOTIDE HYDROLASE 1, CHLOROPLATIC"/>
    <property type="match status" value="1"/>
</dbReference>
<dbReference type="Gene3D" id="1.10.150.240">
    <property type="entry name" value="Putative phosphatase, domain 2"/>
    <property type="match status" value="1"/>
</dbReference>
<comment type="caution">
    <text evidence="1">The sequence shown here is derived from an EMBL/GenBank/DDBJ whole genome shotgun (WGS) entry which is preliminary data.</text>
</comment>
<dbReference type="Gene3D" id="3.40.50.1000">
    <property type="entry name" value="HAD superfamily/HAD-like"/>
    <property type="match status" value="1"/>
</dbReference>
<dbReference type="CDD" id="cd02603">
    <property type="entry name" value="HAD_sEH-N_like"/>
    <property type="match status" value="1"/>
</dbReference>
<dbReference type="Proteomes" id="UP000249739">
    <property type="component" value="Unassembled WGS sequence"/>
</dbReference>
<dbReference type="InterPro" id="IPR023198">
    <property type="entry name" value="PGP-like_dom2"/>
</dbReference>
<dbReference type="PRINTS" id="PR00413">
    <property type="entry name" value="HADHALOGNASE"/>
</dbReference>
<dbReference type="InterPro" id="IPR006439">
    <property type="entry name" value="HAD-SF_hydro_IA"/>
</dbReference>
<dbReference type="InterPro" id="IPR036412">
    <property type="entry name" value="HAD-like_sf"/>
</dbReference>
<evidence type="ECO:0000313" key="2">
    <source>
        <dbReference type="Proteomes" id="UP000249739"/>
    </source>
</evidence>
<evidence type="ECO:0000313" key="1">
    <source>
        <dbReference type="EMBL" id="PZP53654.1"/>
    </source>
</evidence>
<dbReference type="EMBL" id="QFOT01000170">
    <property type="protein sequence ID" value="PZP53654.1"/>
    <property type="molecule type" value="Genomic_DNA"/>
</dbReference>
<dbReference type="Pfam" id="PF00702">
    <property type="entry name" value="Hydrolase"/>
    <property type="match status" value="1"/>
</dbReference>
<protein>
    <submittedName>
        <fullName evidence="1">2-haloalkanoic acid dehalogenase</fullName>
    </submittedName>
</protein>
<dbReference type="AlphaFoldDB" id="A0A2W5FH56"/>
<dbReference type="InterPro" id="IPR023214">
    <property type="entry name" value="HAD_sf"/>
</dbReference>
<organism evidence="1 2">
    <name type="scientific">Micavibrio aeruginosavorus</name>
    <dbReference type="NCBI Taxonomy" id="349221"/>
    <lineage>
        <taxon>Bacteria</taxon>
        <taxon>Pseudomonadati</taxon>
        <taxon>Bdellovibrionota</taxon>
        <taxon>Bdellovibrionia</taxon>
        <taxon>Bdellovibrionales</taxon>
        <taxon>Pseudobdellovibrionaceae</taxon>
        <taxon>Micavibrio</taxon>
    </lineage>
</organism>
<dbReference type="SFLD" id="SFLDS00003">
    <property type="entry name" value="Haloacid_Dehalogenase"/>
    <property type="match status" value="1"/>
</dbReference>
<dbReference type="NCBIfam" id="TIGR01509">
    <property type="entry name" value="HAD-SF-IA-v3"/>
    <property type="match status" value="1"/>
</dbReference>
<dbReference type="SFLD" id="SFLDG01129">
    <property type="entry name" value="C1.5:_HAD__Beta-PGM__Phosphata"/>
    <property type="match status" value="1"/>
</dbReference>
<reference evidence="1 2" key="1">
    <citation type="submission" date="2017-08" db="EMBL/GenBank/DDBJ databases">
        <title>Infants hospitalized years apart are colonized by the same room-sourced microbial strains.</title>
        <authorList>
            <person name="Brooks B."/>
            <person name="Olm M.R."/>
            <person name="Firek B.A."/>
            <person name="Baker R."/>
            <person name="Thomas B.C."/>
            <person name="Morowitz M.J."/>
            <person name="Banfield J.F."/>
        </authorList>
    </citation>
    <scope>NUCLEOTIDE SEQUENCE [LARGE SCALE GENOMIC DNA]</scope>
    <source>
        <strain evidence="1">S2_006_000_R2_64</strain>
    </source>
</reference>